<dbReference type="EMBL" id="HACA01016582">
    <property type="protein sequence ID" value="CDW33943.1"/>
    <property type="molecule type" value="Transcribed_RNA"/>
</dbReference>
<feature type="non-terminal residue" evidence="1">
    <location>
        <position position="1"/>
    </location>
</feature>
<dbReference type="AlphaFoldDB" id="A0A0K2U6U0"/>
<reference evidence="1" key="1">
    <citation type="submission" date="2014-05" db="EMBL/GenBank/DDBJ databases">
        <authorList>
            <person name="Chronopoulou M."/>
        </authorList>
    </citation>
    <scope>NUCLEOTIDE SEQUENCE</scope>
    <source>
        <tissue evidence="1">Whole organism</tissue>
    </source>
</reference>
<proteinExistence type="predicted"/>
<organism evidence="1">
    <name type="scientific">Lepeophtheirus salmonis</name>
    <name type="common">Salmon louse</name>
    <name type="synonym">Caligus salmonis</name>
    <dbReference type="NCBI Taxonomy" id="72036"/>
    <lineage>
        <taxon>Eukaryota</taxon>
        <taxon>Metazoa</taxon>
        <taxon>Ecdysozoa</taxon>
        <taxon>Arthropoda</taxon>
        <taxon>Crustacea</taxon>
        <taxon>Multicrustacea</taxon>
        <taxon>Hexanauplia</taxon>
        <taxon>Copepoda</taxon>
        <taxon>Siphonostomatoida</taxon>
        <taxon>Caligidae</taxon>
        <taxon>Lepeophtheirus</taxon>
    </lineage>
</organism>
<accession>A0A0K2U6U0</accession>
<name>A0A0K2U6U0_LEPSM</name>
<evidence type="ECO:0000313" key="1">
    <source>
        <dbReference type="EMBL" id="CDW33943.1"/>
    </source>
</evidence>
<sequence length="70" mass="8294">HNINQSREKVLILQVIVEPQVIYKSFNIFITSSLFNKAHFKSITIIWVQSVKGFLECKIYLLYNSLFFIK</sequence>
<protein>
    <submittedName>
        <fullName evidence="1">Uncharacterized protein</fullName>
    </submittedName>
</protein>